<dbReference type="AlphaFoldDB" id="A0A5B7JGZ6"/>
<accession>A0A5B7JGZ6</accession>
<gene>
    <name evidence="1" type="ORF">E2C01_088780</name>
</gene>
<organism evidence="1 2">
    <name type="scientific">Portunus trituberculatus</name>
    <name type="common">Swimming crab</name>
    <name type="synonym">Neptunus trituberculatus</name>
    <dbReference type="NCBI Taxonomy" id="210409"/>
    <lineage>
        <taxon>Eukaryota</taxon>
        <taxon>Metazoa</taxon>
        <taxon>Ecdysozoa</taxon>
        <taxon>Arthropoda</taxon>
        <taxon>Crustacea</taxon>
        <taxon>Multicrustacea</taxon>
        <taxon>Malacostraca</taxon>
        <taxon>Eumalacostraca</taxon>
        <taxon>Eucarida</taxon>
        <taxon>Decapoda</taxon>
        <taxon>Pleocyemata</taxon>
        <taxon>Brachyura</taxon>
        <taxon>Eubrachyura</taxon>
        <taxon>Portunoidea</taxon>
        <taxon>Portunidae</taxon>
        <taxon>Portuninae</taxon>
        <taxon>Portunus</taxon>
    </lineage>
</organism>
<protein>
    <submittedName>
        <fullName evidence="1">Uncharacterized protein</fullName>
    </submittedName>
</protein>
<name>A0A5B7JGZ6_PORTR</name>
<dbReference type="Proteomes" id="UP000324222">
    <property type="component" value="Unassembled WGS sequence"/>
</dbReference>
<comment type="caution">
    <text evidence="1">The sequence shown here is derived from an EMBL/GenBank/DDBJ whole genome shotgun (WGS) entry which is preliminary data.</text>
</comment>
<dbReference type="EMBL" id="VSRR010095597">
    <property type="protein sequence ID" value="MPC93643.1"/>
    <property type="molecule type" value="Genomic_DNA"/>
</dbReference>
<keyword evidence="2" id="KW-1185">Reference proteome</keyword>
<dbReference type="PROSITE" id="PS51257">
    <property type="entry name" value="PROKAR_LIPOPROTEIN"/>
    <property type="match status" value="1"/>
</dbReference>
<reference evidence="1 2" key="1">
    <citation type="submission" date="2019-05" db="EMBL/GenBank/DDBJ databases">
        <title>Another draft genome of Portunus trituberculatus and its Hox gene families provides insights of decapod evolution.</title>
        <authorList>
            <person name="Jeong J.-H."/>
            <person name="Song I."/>
            <person name="Kim S."/>
            <person name="Choi T."/>
            <person name="Kim D."/>
            <person name="Ryu S."/>
            <person name="Kim W."/>
        </authorList>
    </citation>
    <scope>NUCLEOTIDE SEQUENCE [LARGE SCALE GENOMIC DNA]</scope>
    <source>
        <tissue evidence="1">Muscle</tissue>
    </source>
</reference>
<sequence length="94" mass="10090">MVERKAIIVFEAGRSVPPYIGTGGCDTPACSNPPECTAAERCLNVLAYRLVSLGVHEKSDVECCNSFFSTPFKLCNIAALVVYALVFEAIASGW</sequence>
<proteinExistence type="predicted"/>
<evidence type="ECO:0000313" key="1">
    <source>
        <dbReference type="EMBL" id="MPC93643.1"/>
    </source>
</evidence>
<evidence type="ECO:0000313" key="2">
    <source>
        <dbReference type="Proteomes" id="UP000324222"/>
    </source>
</evidence>